<comment type="caution">
    <text evidence="2">The sequence shown here is derived from an EMBL/GenBank/DDBJ whole genome shotgun (WGS) entry which is preliminary data.</text>
</comment>
<dbReference type="SFLD" id="SFLDS00003">
    <property type="entry name" value="Haloacid_Dehalogenase"/>
    <property type="match status" value="1"/>
</dbReference>
<dbReference type="Gene3D" id="3.30.1240.10">
    <property type="match status" value="1"/>
</dbReference>
<dbReference type="GO" id="GO:0016791">
    <property type="term" value="F:phosphatase activity"/>
    <property type="evidence" value="ECO:0007669"/>
    <property type="project" value="UniProtKB-ARBA"/>
</dbReference>
<dbReference type="SUPFAM" id="SSF56784">
    <property type="entry name" value="HAD-like"/>
    <property type="match status" value="1"/>
</dbReference>
<dbReference type="Pfam" id="PF08282">
    <property type="entry name" value="Hydrolase_3"/>
    <property type="match status" value="1"/>
</dbReference>
<keyword evidence="2" id="KW-0378">Hydrolase</keyword>
<dbReference type="Proteomes" id="UP000469215">
    <property type="component" value="Unassembled WGS sequence"/>
</dbReference>
<dbReference type="InterPro" id="IPR036412">
    <property type="entry name" value="HAD-like_sf"/>
</dbReference>
<name>A0A6N9H5G8_9MICO</name>
<keyword evidence="3" id="KW-1185">Reference proteome</keyword>
<dbReference type="PANTHER" id="PTHR10000">
    <property type="entry name" value="PHOSPHOSERINE PHOSPHATASE"/>
    <property type="match status" value="1"/>
</dbReference>
<dbReference type="InterPro" id="IPR023214">
    <property type="entry name" value="HAD_sf"/>
</dbReference>
<reference evidence="2 3" key="1">
    <citation type="submission" date="2020-01" db="EMBL/GenBank/DDBJ databases">
        <authorList>
            <person name="Deng T."/>
        </authorList>
    </citation>
    <scope>NUCLEOTIDE SEQUENCE [LARGE SCALE GENOMIC DNA]</scope>
    <source>
        <strain evidence="2 3">5221</strain>
    </source>
</reference>
<evidence type="ECO:0000256" key="1">
    <source>
        <dbReference type="SAM" id="MobiDB-lite"/>
    </source>
</evidence>
<protein>
    <submittedName>
        <fullName evidence="2">HAD hydrolase family protein</fullName>
    </submittedName>
</protein>
<dbReference type="GO" id="GO:0000287">
    <property type="term" value="F:magnesium ion binding"/>
    <property type="evidence" value="ECO:0007669"/>
    <property type="project" value="TreeGrafter"/>
</dbReference>
<feature type="region of interest" description="Disordered" evidence="1">
    <location>
        <begin position="1"/>
        <end position="35"/>
    </location>
</feature>
<sequence length="331" mass="34517">MADDAQQPAAQPRAASGAAPSTPSRGAGAPAPPSALEAPAAELAGIRLIVSDMDGTLLDDRDRLPPALWDQLARLRAAGIAFAPASGRPYATLRQLFVEDAPAPRSGEPYARGMFFLAENGGFVVRDDAQVSAQVLDPGVVRRIVEASRSPELAGLDAGIIVCGARGARVERGDERFLAEVRRYYSALDVAADVLAFDLEGGDSVTGPIVKLSAYAFSPTERLAEVFAGITDPAGHRTVISGQSWIDMMRADTDKGAALRSLQAHLGVGRAQTMVFGDFHNDLGMLTEAGIPVAMANAHPDVRAAARFTAPPNTAAGVSQVIEAVLRAQGA</sequence>
<organism evidence="2 3">
    <name type="scientific">Brevibacterium rongguiense</name>
    <dbReference type="NCBI Taxonomy" id="2695267"/>
    <lineage>
        <taxon>Bacteria</taxon>
        <taxon>Bacillati</taxon>
        <taxon>Actinomycetota</taxon>
        <taxon>Actinomycetes</taxon>
        <taxon>Micrococcales</taxon>
        <taxon>Brevibacteriaceae</taxon>
        <taxon>Brevibacterium</taxon>
    </lineage>
</organism>
<dbReference type="AlphaFoldDB" id="A0A6N9H5G8"/>
<dbReference type="SFLD" id="SFLDG01140">
    <property type="entry name" value="C2.B:_Phosphomannomutase_and_P"/>
    <property type="match status" value="1"/>
</dbReference>
<proteinExistence type="predicted"/>
<evidence type="ECO:0000313" key="3">
    <source>
        <dbReference type="Proteomes" id="UP000469215"/>
    </source>
</evidence>
<gene>
    <name evidence="2" type="ORF">GSY69_04805</name>
</gene>
<dbReference type="Gene3D" id="3.40.50.1000">
    <property type="entry name" value="HAD superfamily/HAD-like"/>
    <property type="match status" value="1"/>
</dbReference>
<dbReference type="EMBL" id="WWEQ01000013">
    <property type="protein sequence ID" value="MYM19307.1"/>
    <property type="molecule type" value="Genomic_DNA"/>
</dbReference>
<dbReference type="RefSeq" id="WP_160952739.1">
    <property type="nucleotide sequence ID" value="NZ_WWEQ01000013.1"/>
</dbReference>
<dbReference type="PANTHER" id="PTHR10000:SF53">
    <property type="entry name" value="5-AMINO-6-(5-PHOSPHO-D-RIBITYLAMINO)URACIL PHOSPHATASE YBJI-RELATED"/>
    <property type="match status" value="1"/>
</dbReference>
<evidence type="ECO:0000313" key="2">
    <source>
        <dbReference type="EMBL" id="MYM19307.1"/>
    </source>
</evidence>
<accession>A0A6N9H5G8</accession>
<dbReference type="GO" id="GO:0005829">
    <property type="term" value="C:cytosol"/>
    <property type="evidence" value="ECO:0007669"/>
    <property type="project" value="TreeGrafter"/>
</dbReference>